<dbReference type="EMBL" id="CP031700">
    <property type="protein sequence ID" value="QEY26764.1"/>
    <property type="molecule type" value="Genomic_DNA"/>
</dbReference>
<protein>
    <submittedName>
        <fullName evidence="1">Uncharacterized protein</fullName>
    </submittedName>
</protein>
<evidence type="ECO:0000313" key="1">
    <source>
        <dbReference type="EMBL" id="QEY26764.1"/>
    </source>
</evidence>
<evidence type="ECO:0000313" key="2">
    <source>
        <dbReference type="Proteomes" id="UP000325713"/>
    </source>
</evidence>
<reference evidence="1 2" key="1">
    <citation type="submission" date="2018-08" db="EMBL/GenBank/DDBJ databases">
        <title>Neisseria zalophi ATCC BAA-2455 complete genome.</title>
        <authorList>
            <person name="Veseli I.A."/>
            <person name="Buttler R."/>
            <person name="Mascarenhas dos Santos A.C."/>
            <person name="Pombert J.-F."/>
        </authorList>
    </citation>
    <scope>NUCLEOTIDE SEQUENCE [LARGE SCALE GENOMIC DNA]</scope>
    <source>
        <strain evidence="1 2">ATCC BAA-2455</strain>
    </source>
</reference>
<proteinExistence type="predicted"/>
<name>A0A5J6PWV2_9NEIS</name>
<dbReference type="KEGG" id="nzl:D0T92_09630"/>
<accession>A0A5J6PWV2</accession>
<dbReference type="AlphaFoldDB" id="A0A5J6PWV2"/>
<dbReference type="RefSeq" id="WP_151052342.1">
    <property type="nucleotide sequence ID" value="NZ_CP031700.1"/>
</dbReference>
<keyword evidence="2" id="KW-1185">Reference proteome</keyword>
<dbReference type="OrthoDB" id="5194749at2"/>
<gene>
    <name evidence="1" type="ORF">D0T92_09630</name>
</gene>
<organism evidence="1 2">
    <name type="scientific">Neisseria zalophi</name>
    <dbReference type="NCBI Taxonomy" id="640030"/>
    <lineage>
        <taxon>Bacteria</taxon>
        <taxon>Pseudomonadati</taxon>
        <taxon>Pseudomonadota</taxon>
        <taxon>Betaproteobacteria</taxon>
        <taxon>Neisseriales</taxon>
        <taxon>Neisseriaceae</taxon>
        <taxon>Neisseria</taxon>
    </lineage>
</organism>
<sequence length="188" mass="21218">MKITIHLNARLQPMHRHDIEDLLEEFLPQAGIKTKLIGGGTALEQNGEISSCDIDLNISDSSDETIRKIISFLEGVLAPIGSYIIVYSKFLKKEVKRIPFGIWEGLGLYLNGSDLDAEVYQNCDVNHVYKELERLLGEDKKGMVASYWEGSETALYLYGKSFDEMHACIKPFLDSYPLCQKSRVVKIA</sequence>
<dbReference type="Proteomes" id="UP000325713">
    <property type="component" value="Chromosome"/>
</dbReference>